<protein>
    <submittedName>
        <fullName evidence="1">Uncharacterized protein</fullName>
    </submittedName>
</protein>
<dbReference type="AlphaFoldDB" id="A0A0E9UKY0"/>
<dbReference type="EMBL" id="GBXM01042125">
    <property type="protein sequence ID" value="JAH66452.1"/>
    <property type="molecule type" value="Transcribed_RNA"/>
</dbReference>
<evidence type="ECO:0000313" key="1">
    <source>
        <dbReference type="EMBL" id="JAH66452.1"/>
    </source>
</evidence>
<accession>A0A0E9UKY0</accession>
<reference evidence="1" key="1">
    <citation type="submission" date="2014-11" db="EMBL/GenBank/DDBJ databases">
        <authorList>
            <person name="Amaro Gonzalez C."/>
        </authorList>
    </citation>
    <scope>NUCLEOTIDE SEQUENCE</scope>
</reference>
<dbReference type="EMBL" id="GBXM01035523">
    <property type="protein sequence ID" value="JAH73054.1"/>
    <property type="molecule type" value="Transcribed_RNA"/>
</dbReference>
<reference evidence="1" key="2">
    <citation type="journal article" date="2015" name="Fish Shellfish Immunol.">
        <title>Early steps in the European eel (Anguilla anguilla)-Vibrio vulnificus interaction in the gills: Role of the RtxA13 toxin.</title>
        <authorList>
            <person name="Callol A."/>
            <person name="Pajuelo D."/>
            <person name="Ebbesson L."/>
            <person name="Teles M."/>
            <person name="MacKenzie S."/>
            <person name="Amaro C."/>
        </authorList>
    </citation>
    <scope>NUCLEOTIDE SEQUENCE</scope>
</reference>
<organism evidence="1">
    <name type="scientific">Anguilla anguilla</name>
    <name type="common">European freshwater eel</name>
    <name type="synonym">Muraena anguilla</name>
    <dbReference type="NCBI Taxonomy" id="7936"/>
    <lineage>
        <taxon>Eukaryota</taxon>
        <taxon>Metazoa</taxon>
        <taxon>Chordata</taxon>
        <taxon>Craniata</taxon>
        <taxon>Vertebrata</taxon>
        <taxon>Euteleostomi</taxon>
        <taxon>Actinopterygii</taxon>
        <taxon>Neopterygii</taxon>
        <taxon>Teleostei</taxon>
        <taxon>Anguilliformes</taxon>
        <taxon>Anguillidae</taxon>
        <taxon>Anguilla</taxon>
    </lineage>
</organism>
<name>A0A0E9UKY0_ANGAN</name>
<sequence>MQTSRFQQLQLNRNVYHFLVIHSVTLLYQGHHI</sequence>
<proteinExistence type="predicted"/>